<name>C4LB66_TOLAT</name>
<evidence type="ECO:0000256" key="1">
    <source>
        <dbReference type="SAM" id="Phobius"/>
    </source>
</evidence>
<proteinExistence type="predicted"/>
<dbReference type="AlphaFoldDB" id="C4LB66"/>
<gene>
    <name evidence="2" type="ordered locus">Tola_2675</name>
</gene>
<dbReference type="Proteomes" id="UP000009073">
    <property type="component" value="Chromosome"/>
</dbReference>
<keyword evidence="1" id="KW-0812">Transmembrane</keyword>
<accession>C4LB66</accession>
<reference evidence="3" key="1">
    <citation type="submission" date="2009-05" db="EMBL/GenBank/DDBJ databases">
        <title>Complete sequence of Tolumonas auensis DSM 9187.</title>
        <authorList>
            <consortium name="US DOE Joint Genome Institute"/>
            <person name="Lucas S."/>
            <person name="Copeland A."/>
            <person name="Lapidus A."/>
            <person name="Glavina del Rio T."/>
            <person name="Tice H."/>
            <person name="Bruce D."/>
            <person name="Goodwin L."/>
            <person name="Pitluck S."/>
            <person name="Chertkov O."/>
            <person name="Brettin T."/>
            <person name="Detter J.C."/>
            <person name="Han C."/>
            <person name="Larimer F."/>
            <person name="Land M."/>
            <person name="Hauser L."/>
            <person name="Kyrpides N."/>
            <person name="Mikhailova N."/>
            <person name="Spring S."/>
            <person name="Beller H."/>
        </authorList>
    </citation>
    <scope>NUCLEOTIDE SEQUENCE [LARGE SCALE GENOMIC DNA]</scope>
    <source>
        <strain evidence="3">DSM 9187 / TA4</strain>
    </source>
</reference>
<evidence type="ECO:0000313" key="3">
    <source>
        <dbReference type="Proteomes" id="UP000009073"/>
    </source>
</evidence>
<reference evidence="2 3" key="2">
    <citation type="journal article" date="2011" name="Stand. Genomic Sci.">
        <title>Complete genome sequence of Tolumonas auensis type strain (TA 4).</title>
        <authorList>
            <person name="Chertkov O."/>
            <person name="Copeland A."/>
            <person name="Lucas S."/>
            <person name="Lapidus A."/>
            <person name="Berry K.W."/>
            <person name="Detter J.C."/>
            <person name="Del Rio T.G."/>
            <person name="Hammon N."/>
            <person name="Dalin E."/>
            <person name="Tice H."/>
            <person name="Pitluck S."/>
            <person name="Richardson P."/>
            <person name="Bruce D."/>
            <person name="Goodwin L."/>
            <person name="Han C."/>
            <person name="Tapia R."/>
            <person name="Saunders E."/>
            <person name="Schmutz J."/>
            <person name="Brettin T."/>
            <person name="Larimer F."/>
            <person name="Land M."/>
            <person name="Hauser L."/>
            <person name="Spring S."/>
            <person name="Rohde M."/>
            <person name="Kyrpides N.C."/>
            <person name="Ivanova N."/>
            <person name="Goker M."/>
            <person name="Beller H.R."/>
            <person name="Klenk H.P."/>
            <person name="Woyke T."/>
        </authorList>
    </citation>
    <scope>NUCLEOTIDE SEQUENCE [LARGE SCALE GENOMIC DNA]</scope>
    <source>
        <strain evidence="3">DSM 9187 / TA4</strain>
    </source>
</reference>
<keyword evidence="1" id="KW-1133">Transmembrane helix</keyword>
<organism evidence="2 3">
    <name type="scientific">Tolumonas auensis (strain DSM 9187 / NBRC 110442 / TA 4)</name>
    <dbReference type="NCBI Taxonomy" id="595494"/>
    <lineage>
        <taxon>Bacteria</taxon>
        <taxon>Pseudomonadati</taxon>
        <taxon>Pseudomonadota</taxon>
        <taxon>Gammaproteobacteria</taxon>
        <taxon>Aeromonadales</taxon>
        <taxon>Aeromonadaceae</taxon>
        <taxon>Tolumonas</taxon>
    </lineage>
</organism>
<protein>
    <submittedName>
        <fullName evidence="2">Uncharacterized protein</fullName>
    </submittedName>
</protein>
<dbReference type="HOGENOM" id="CLU_1546869_0_0_6"/>
<evidence type="ECO:0000313" key="2">
    <source>
        <dbReference type="EMBL" id="ACQ94269.1"/>
    </source>
</evidence>
<dbReference type="KEGG" id="tau:Tola_2675"/>
<keyword evidence="1" id="KW-0472">Membrane</keyword>
<dbReference type="RefSeq" id="WP_015879718.1">
    <property type="nucleotide sequence ID" value="NC_012691.1"/>
</dbReference>
<sequence>MSDCDNVYKLYTKSIIASIAVFSAVSVASYTYYLSVVPQTYDECVIQSVPNMNDKALAKVVIDSCLNKFSQNAIQLLPNDISGLTGFGSAKKSAYSDKNDEFSAELYNGNENTYINRVVIGVGSSTDIKNYSVNVNLPPYSKTYVTFHILPVSDTDKGEWVIAKAFGSVKNKQ</sequence>
<dbReference type="EMBL" id="CP001616">
    <property type="protein sequence ID" value="ACQ94269.1"/>
    <property type="molecule type" value="Genomic_DNA"/>
</dbReference>
<keyword evidence="3" id="KW-1185">Reference proteome</keyword>
<feature type="transmembrane region" description="Helical" evidence="1">
    <location>
        <begin position="15"/>
        <end position="33"/>
    </location>
</feature>